<keyword evidence="4" id="KW-0564">Palmitate</keyword>
<proteinExistence type="predicted"/>
<evidence type="ECO:0000256" key="2">
    <source>
        <dbReference type="ARBA" id="ARBA00022729"/>
    </source>
</evidence>
<feature type="compositionally biased region" description="Basic and acidic residues" evidence="6">
    <location>
        <begin position="1"/>
        <end position="10"/>
    </location>
</feature>
<dbReference type="InterPro" id="IPR050490">
    <property type="entry name" value="Bact_solute-bd_prot1"/>
</dbReference>
<dbReference type="EMBL" id="QNZH01000257">
    <property type="protein sequence ID" value="RTZ87943.1"/>
    <property type="molecule type" value="Genomic_DNA"/>
</dbReference>
<dbReference type="PANTHER" id="PTHR43649:SF33">
    <property type="entry name" value="POLYGALACTURONAN_RHAMNOGALACTURONAN-BINDING PROTEIN YTCQ"/>
    <property type="match status" value="1"/>
</dbReference>
<evidence type="ECO:0000256" key="5">
    <source>
        <dbReference type="ARBA" id="ARBA00023288"/>
    </source>
</evidence>
<evidence type="ECO:0000256" key="4">
    <source>
        <dbReference type="ARBA" id="ARBA00023139"/>
    </source>
</evidence>
<dbReference type="CDD" id="cd13585">
    <property type="entry name" value="PBP2_TMBP_like"/>
    <property type="match status" value="1"/>
</dbReference>
<evidence type="ECO:0000256" key="6">
    <source>
        <dbReference type="SAM" id="MobiDB-lite"/>
    </source>
</evidence>
<dbReference type="AlphaFoldDB" id="A0A432GWL2"/>
<evidence type="ECO:0000313" key="7">
    <source>
        <dbReference type="EMBL" id="RTZ87943.1"/>
    </source>
</evidence>
<feature type="region of interest" description="Disordered" evidence="6">
    <location>
        <begin position="1"/>
        <end position="23"/>
    </location>
</feature>
<dbReference type="SUPFAM" id="SSF53850">
    <property type="entry name" value="Periplasmic binding protein-like II"/>
    <property type="match status" value="1"/>
</dbReference>
<organism evidence="7 8">
    <name type="scientific">SAR324 cluster bacterium</name>
    <dbReference type="NCBI Taxonomy" id="2024889"/>
    <lineage>
        <taxon>Bacteria</taxon>
        <taxon>Deltaproteobacteria</taxon>
        <taxon>SAR324 cluster</taxon>
    </lineage>
</organism>
<keyword evidence="1" id="KW-1003">Cell membrane</keyword>
<dbReference type="Proteomes" id="UP000288322">
    <property type="component" value="Unassembled WGS sequence"/>
</dbReference>
<reference evidence="7 8" key="1">
    <citation type="submission" date="2018-06" db="EMBL/GenBank/DDBJ databases">
        <title>Combined omics and stable isotope probing to characterize newly discovered Mariana Back-Arc vent microbial communities.</title>
        <authorList>
            <person name="Trembath-Reichert E."/>
            <person name="Huber J.A."/>
        </authorList>
    </citation>
    <scope>NUCLEOTIDE SEQUENCE [LARGE SCALE GENOMIC DNA]</scope>
    <source>
        <strain evidence="7">MAG 151</strain>
    </source>
</reference>
<dbReference type="InterPro" id="IPR006059">
    <property type="entry name" value="SBP"/>
</dbReference>
<accession>A0A432GWL2</accession>
<dbReference type="PANTHER" id="PTHR43649">
    <property type="entry name" value="ARABINOSE-BINDING PROTEIN-RELATED"/>
    <property type="match status" value="1"/>
</dbReference>
<evidence type="ECO:0000256" key="3">
    <source>
        <dbReference type="ARBA" id="ARBA00023136"/>
    </source>
</evidence>
<keyword evidence="2" id="KW-0732">Signal</keyword>
<dbReference type="Pfam" id="PF01547">
    <property type="entry name" value="SBP_bac_1"/>
    <property type="match status" value="1"/>
</dbReference>
<sequence>MRTNALKKDLPPTPKTESAMSEEKIEVQNNISSRRKFITTSAVAGRVKEIQMKITGSLMKTLIGVACGLLVCVGNAQAKTTVTWGMWGSPAEIKTHQIVADAFMASHPDIQIILWGQPWGDYFTKLKTLWAAGDKEGIPDVLFLSPVVTYAGQGVLEPLDPFIKASGYDTSDYWPSLLDFGKLKGTIYGLPRDIGVEVLYYNKDIFDEAGVSYPTNFWTWDDLKAAAKQLSKITTSGRVQRYALGAEGGKYQLFLGQNRGSILNDMVNPTACTLSEPVAVEAISFFAGLMDEKLAMRPSALSQAGGDAGVFQSGQAAMIIQNASRISAFNAAKMNYDVAAVPIPAGGQRSGTAGGAAWTMSKYSDDKDTAWTFLSWLQSTEGGQMVYSTSGEILPALRSTAVSDAFLGINAPPANRAAFIIEGNNAKKGRSGYFPNWGTLNGTVISPNLSRIWSGGEPVRSVLKQTCKEVNSFLQSKGLGF</sequence>
<protein>
    <recommendedName>
        <fullName evidence="9">Sugar ABC transporter substrate-binding protein</fullName>
    </recommendedName>
</protein>
<evidence type="ECO:0000256" key="1">
    <source>
        <dbReference type="ARBA" id="ARBA00022475"/>
    </source>
</evidence>
<keyword evidence="3" id="KW-0472">Membrane</keyword>
<name>A0A432GWL2_9DELT</name>
<gene>
    <name evidence="7" type="ORF">DSY93_09500</name>
</gene>
<dbReference type="Gene3D" id="3.40.190.10">
    <property type="entry name" value="Periplasmic binding protein-like II"/>
    <property type="match status" value="1"/>
</dbReference>
<evidence type="ECO:0008006" key="9">
    <source>
        <dbReference type="Google" id="ProtNLM"/>
    </source>
</evidence>
<comment type="caution">
    <text evidence="7">The sequence shown here is derived from an EMBL/GenBank/DDBJ whole genome shotgun (WGS) entry which is preliminary data.</text>
</comment>
<evidence type="ECO:0000313" key="8">
    <source>
        <dbReference type="Proteomes" id="UP000288322"/>
    </source>
</evidence>
<keyword evidence="5" id="KW-0449">Lipoprotein</keyword>